<name>A0A1F5MHL0_9BACT</name>
<feature type="compositionally biased region" description="Polar residues" evidence="1">
    <location>
        <begin position="113"/>
        <end position="123"/>
    </location>
</feature>
<organism evidence="2 3">
    <name type="scientific">Candidatus Daviesbacteria bacterium RIFCSPLOWO2_02_FULL_36_7</name>
    <dbReference type="NCBI Taxonomy" id="1797792"/>
    <lineage>
        <taxon>Bacteria</taxon>
        <taxon>Candidatus Daviesiibacteriota</taxon>
    </lineage>
</organism>
<sequence length="340" mass="36319">MASPETRHKGLRVALAAAVGFSGASGAVLAGKAFLEGVSRQPASASEKQEGGIMPSLKTFNELVTQTPFPATPTVTETPTATSTSTATNTVEPTTSNTPTETATKEPTATSTVKPTETPTQVPTKIPEPSPTIKPTEIPAKPSPAPTIAPAKPTIAPTLAPTPKPEAPSVAFPKEIGNLDRDSFAIHNKGNQYGMIARDFAYLSQMAKKYGVKVEVFLYDNHGDNPYDQVALITAVSRNPNGWGIHYGKEASLRAPNGVIQLYLTFNDDIKQIVSGQIFPNDQYAQFRKESIEGGISAKIALIYRFKAPRSEWPKSWGPASEDLLKISNPLPNLQLAISP</sequence>
<protein>
    <submittedName>
        <fullName evidence="2">Uncharacterized protein</fullName>
    </submittedName>
</protein>
<comment type="caution">
    <text evidence="2">The sequence shown here is derived from an EMBL/GenBank/DDBJ whole genome shotgun (WGS) entry which is preliminary data.</text>
</comment>
<dbReference type="PRINTS" id="PR01217">
    <property type="entry name" value="PRICHEXTENSN"/>
</dbReference>
<accession>A0A1F5MHL0</accession>
<dbReference type="Proteomes" id="UP000178859">
    <property type="component" value="Unassembled WGS sequence"/>
</dbReference>
<reference evidence="2 3" key="1">
    <citation type="journal article" date="2016" name="Nat. Commun.">
        <title>Thousands of microbial genomes shed light on interconnected biogeochemical processes in an aquifer system.</title>
        <authorList>
            <person name="Anantharaman K."/>
            <person name="Brown C.T."/>
            <person name="Hug L.A."/>
            <person name="Sharon I."/>
            <person name="Castelle C.J."/>
            <person name="Probst A.J."/>
            <person name="Thomas B.C."/>
            <person name="Singh A."/>
            <person name="Wilkins M.J."/>
            <person name="Karaoz U."/>
            <person name="Brodie E.L."/>
            <person name="Williams K.H."/>
            <person name="Hubbard S.S."/>
            <person name="Banfield J.F."/>
        </authorList>
    </citation>
    <scope>NUCLEOTIDE SEQUENCE [LARGE SCALE GENOMIC DNA]</scope>
</reference>
<dbReference type="EMBL" id="MFDT01000028">
    <property type="protein sequence ID" value="OGE64856.1"/>
    <property type="molecule type" value="Genomic_DNA"/>
</dbReference>
<proteinExistence type="predicted"/>
<dbReference type="AlphaFoldDB" id="A0A1F5MHL0"/>
<evidence type="ECO:0000313" key="3">
    <source>
        <dbReference type="Proteomes" id="UP000178859"/>
    </source>
</evidence>
<evidence type="ECO:0000313" key="2">
    <source>
        <dbReference type="EMBL" id="OGE64856.1"/>
    </source>
</evidence>
<feature type="region of interest" description="Disordered" evidence="1">
    <location>
        <begin position="70"/>
        <end position="147"/>
    </location>
</feature>
<gene>
    <name evidence="2" type="ORF">A3I48_02745</name>
</gene>
<evidence type="ECO:0000256" key="1">
    <source>
        <dbReference type="SAM" id="MobiDB-lite"/>
    </source>
</evidence>
<feature type="compositionally biased region" description="Low complexity" evidence="1">
    <location>
        <begin position="70"/>
        <end position="112"/>
    </location>
</feature>